<feature type="region of interest" description="Disordered" evidence="1">
    <location>
        <begin position="272"/>
        <end position="378"/>
    </location>
</feature>
<name>A0A7U2ESM0_PHANO</name>
<reference evidence="4" key="1">
    <citation type="journal article" date="2021" name="BMC Genomics">
        <title>Chromosome-level genome assembly and manually-curated proteome of model necrotroph Parastagonospora nodorum Sn15 reveals a genome-wide trove of candidate effector homologs, and redundancy of virulence-related functions within an accessory chromosome.</title>
        <authorList>
            <person name="Bertazzoni S."/>
            <person name="Jones D.A.B."/>
            <person name="Phan H.T."/>
            <person name="Tan K.-C."/>
            <person name="Hane J.K."/>
        </authorList>
    </citation>
    <scope>NUCLEOTIDE SEQUENCE [LARGE SCALE GENOMIC DNA]</scope>
    <source>
        <strain evidence="4">SN15 / ATCC MYA-4574 / FGSC 10173)</strain>
    </source>
</reference>
<gene>
    <name evidence="3" type="ORF">JI435_024520</name>
</gene>
<sequence length="378" mass="39792">MAPPGKDKDKDKDKEKEKEKERDDDDEYDSDEGDQPTTTSAEGILGPPGPPSPTDINSISKPYHPGPHLPGPPPPVGATGGGASPLPGIQPTSSPSWTTYPVTASPFPETISSSQPASLSSLSATYGATWPTGTQDPGNGGGNGGGTWSDPGNNGMAHPGMYAAAAVTPIVVLVIIAATVFLCMRKRKRRRQLHEPTVSEKEQESKMRSQTPPVVQAYMAPSLGASPQYAHSNHHLPPTNPATTQPIILGPIPSGSNGAYFTGIDTSDVVSMTSTNNFRPPPNPFSDNESLSEPPPPYRPRSIAPPSFSNSSRHSSFRAPNPPETSSQTHLIGRSPFDDPDDDAISELSGPTEGHGEAMSAVSDLSYQNEPVLNRPAL</sequence>
<protein>
    <submittedName>
        <fullName evidence="3">Uncharacterized protein</fullName>
    </submittedName>
</protein>
<dbReference type="CDD" id="cd12087">
    <property type="entry name" value="TM_EGFR-like"/>
    <property type="match status" value="1"/>
</dbReference>
<feature type="compositionally biased region" description="Pro residues" evidence="1">
    <location>
        <begin position="64"/>
        <end position="76"/>
    </location>
</feature>
<feature type="compositionally biased region" description="Basic and acidic residues" evidence="1">
    <location>
        <begin position="1"/>
        <end position="21"/>
    </location>
</feature>
<dbReference type="VEuPathDB" id="FungiDB:JI435_024520"/>
<dbReference type="AlphaFoldDB" id="A0A7U2ESM0"/>
<evidence type="ECO:0000256" key="2">
    <source>
        <dbReference type="SAM" id="Phobius"/>
    </source>
</evidence>
<feature type="compositionally biased region" description="Gly residues" evidence="1">
    <location>
        <begin position="138"/>
        <end position="147"/>
    </location>
</feature>
<dbReference type="Proteomes" id="UP000663193">
    <property type="component" value="Chromosome 2"/>
</dbReference>
<feature type="compositionally biased region" description="Polar residues" evidence="1">
    <location>
        <begin position="90"/>
        <end position="101"/>
    </location>
</feature>
<feature type="region of interest" description="Disordered" evidence="1">
    <location>
        <begin position="188"/>
        <end position="211"/>
    </location>
</feature>
<feature type="compositionally biased region" description="Low complexity" evidence="1">
    <location>
        <begin position="300"/>
        <end position="318"/>
    </location>
</feature>
<feature type="compositionally biased region" description="Basic and acidic residues" evidence="1">
    <location>
        <begin position="193"/>
        <end position="207"/>
    </location>
</feature>
<feature type="transmembrane region" description="Helical" evidence="2">
    <location>
        <begin position="161"/>
        <end position="184"/>
    </location>
</feature>
<keyword evidence="2" id="KW-0472">Membrane</keyword>
<dbReference type="OrthoDB" id="3935400at2759"/>
<proteinExistence type="predicted"/>
<keyword evidence="4" id="KW-1185">Reference proteome</keyword>
<feature type="region of interest" description="Disordered" evidence="1">
    <location>
        <begin position="125"/>
        <end position="152"/>
    </location>
</feature>
<evidence type="ECO:0000313" key="4">
    <source>
        <dbReference type="Proteomes" id="UP000663193"/>
    </source>
</evidence>
<keyword evidence="2" id="KW-1133">Transmembrane helix</keyword>
<evidence type="ECO:0000313" key="3">
    <source>
        <dbReference type="EMBL" id="QRC92320.1"/>
    </source>
</evidence>
<dbReference type="EMBL" id="CP069024">
    <property type="protein sequence ID" value="QRC92320.1"/>
    <property type="molecule type" value="Genomic_DNA"/>
</dbReference>
<feature type="compositionally biased region" description="Acidic residues" evidence="1">
    <location>
        <begin position="22"/>
        <end position="34"/>
    </location>
</feature>
<feature type="region of interest" description="Disordered" evidence="1">
    <location>
        <begin position="1"/>
        <end position="101"/>
    </location>
</feature>
<accession>A0A7U2ESM0</accession>
<feature type="region of interest" description="Disordered" evidence="1">
    <location>
        <begin position="225"/>
        <end position="246"/>
    </location>
</feature>
<organism evidence="3 4">
    <name type="scientific">Phaeosphaeria nodorum (strain SN15 / ATCC MYA-4574 / FGSC 10173)</name>
    <name type="common">Glume blotch fungus</name>
    <name type="synonym">Parastagonospora nodorum</name>
    <dbReference type="NCBI Taxonomy" id="321614"/>
    <lineage>
        <taxon>Eukaryota</taxon>
        <taxon>Fungi</taxon>
        <taxon>Dikarya</taxon>
        <taxon>Ascomycota</taxon>
        <taxon>Pezizomycotina</taxon>
        <taxon>Dothideomycetes</taxon>
        <taxon>Pleosporomycetidae</taxon>
        <taxon>Pleosporales</taxon>
        <taxon>Pleosporineae</taxon>
        <taxon>Phaeosphaeriaceae</taxon>
        <taxon>Parastagonospora</taxon>
    </lineage>
</organism>
<evidence type="ECO:0000256" key="1">
    <source>
        <dbReference type="SAM" id="MobiDB-lite"/>
    </source>
</evidence>
<keyword evidence="2" id="KW-0812">Transmembrane</keyword>